<reference evidence="2" key="1">
    <citation type="submission" date="2016-11" db="EMBL/GenBank/DDBJ databases">
        <title>Comparative genomic and phenotypic analysis of Granulibacter bethesdensis clinical isolates from patients with chronic granulomatous disease.</title>
        <authorList>
            <person name="Zarember K.A."/>
            <person name="Porcella S.F."/>
            <person name="Chu J."/>
            <person name="Ding L."/>
            <person name="Dahlstrom E."/>
            <person name="Barbian K."/>
            <person name="Martens C."/>
            <person name="Sykora L."/>
            <person name="Kramer S."/>
            <person name="Pettinato A.M."/>
            <person name="Hong H."/>
            <person name="Wald G."/>
            <person name="Berg L.J."/>
            <person name="Rogge L.S."/>
            <person name="Greenberg D.E."/>
            <person name="Falcone E.L."/>
            <person name="Neves J.F."/>
            <person name="Simoes M.J."/>
            <person name="Casal M."/>
            <person name="Rodriguez-Lopez F.C."/>
            <person name="Zelazny A."/>
            <person name="Gallin J.I."/>
            <person name="Holland S.M."/>
        </authorList>
    </citation>
    <scope>NUCLEOTIDE SEQUENCE [LARGE SCALE GENOMIC DNA]</scope>
    <source>
        <strain evidence="2">NIH9.1</strain>
    </source>
</reference>
<dbReference type="CDD" id="cd07067">
    <property type="entry name" value="HP_PGM_like"/>
    <property type="match status" value="1"/>
</dbReference>
<dbReference type="Proteomes" id="UP000182373">
    <property type="component" value="Chromosome"/>
</dbReference>
<gene>
    <name evidence="1" type="ORF">GbCGDNIH9_0899</name>
</gene>
<dbReference type="RefSeq" id="WP_072572274.1">
    <property type="nucleotide sequence ID" value="NZ_CP018191.1"/>
</dbReference>
<evidence type="ECO:0000313" key="1">
    <source>
        <dbReference type="EMBL" id="APH54155.1"/>
    </source>
</evidence>
<sequence length="177" mass="19856">MRQLLLLRHAKSAWDDPKLPDHARPLNDRGRRAAAAMHKAINALDLRPDLILVSSARRTIQTLEALEPWPHTPRTERMDALYLASSEQMIQVLNSVPETIGCVMLIGHNPGMHDLALTLGNPARDERTARVRLNEGYPTGALAQFELNKPWWGLLPGVARLTRFLTPSELPDMGQHD</sequence>
<dbReference type="InterPro" id="IPR013078">
    <property type="entry name" value="His_Pase_superF_clade-1"/>
</dbReference>
<dbReference type="GO" id="GO:0016787">
    <property type="term" value="F:hydrolase activity"/>
    <property type="evidence" value="ECO:0007669"/>
    <property type="project" value="UniProtKB-KW"/>
</dbReference>
<dbReference type="AlphaFoldDB" id="A0AAC9P8G4"/>
<dbReference type="PANTHER" id="PTHR47623">
    <property type="entry name" value="OS09G0287300 PROTEIN"/>
    <property type="match status" value="1"/>
</dbReference>
<dbReference type="Gene3D" id="3.40.50.1240">
    <property type="entry name" value="Phosphoglycerate mutase-like"/>
    <property type="match status" value="1"/>
</dbReference>
<proteinExistence type="predicted"/>
<dbReference type="PANTHER" id="PTHR47623:SF1">
    <property type="entry name" value="OS09G0287300 PROTEIN"/>
    <property type="match status" value="1"/>
</dbReference>
<dbReference type="SMART" id="SM00855">
    <property type="entry name" value="PGAM"/>
    <property type="match status" value="1"/>
</dbReference>
<keyword evidence="1" id="KW-0378">Hydrolase</keyword>
<dbReference type="InterPro" id="IPR029033">
    <property type="entry name" value="His_PPase_superfam"/>
</dbReference>
<organism evidence="1 2">
    <name type="scientific">Granulibacter bethesdensis</name>
    <dbReference type="NCBI Taxonomy" id="364410"/>
    <lineage>
        <taxon>Bacteria</taxon>
        <taxon>Pseudomonadati</taxon>
        <taxon>Pseudomonadota</taxon>
        <taxon>Alphaproteobacteria</taxon>
        <taxon>Acetobacterales</taxon>
        <taxon>Acetobacteraceae</taxon>
        <taxon>Granulibacter</taxon>
    </lineage>
</organism>
<dbReference type="SUPFAM" id="SSF53254">
    <property type="entry name" value="Phosphoglycerate mutase-like"/>
    <property type="match status" value="1"/>
</dbReference>
<dbReference type="EMBL" id="CP018191">
    <property type="protein sequence ID" value="APH54155.1"/>
    <property type="molecule type" value="Genomic_DNA"/>
</dbReference>
<accession>A0AAC9P8G4</accession>
<name>A0AAC9P8G4_9PROT</name>
<dbReference type="Pfam" id="PF00300">
    <property type="entry name" value="His_Phos_1"/>
    <property type="match status" value="1"/>
</dbReference>
<evidence type="ECO:0000313" key="2">
    <source>
        <dbReference type="Proteomes" id="UP000182373"/>
    </source>
</evidence>
<dbReference type="EC" id="3.1.3.-" evidence="1"/>
<protein>
    <submittedName>
        <fullName evidence="1">Phosphohistidine phosphatase sixA</fullName>
        <ecNumber evidence="1">3.1.3.-</ecNumber>
    </submittedName>
</protein>